<name>A0AAD8KQS5_TARER</name>
<evidence type="ECO:0000259" key="2">
    <source>
        <dbReference type="Pfam" id="PF12624"/>
    </source>
</evidence>
<dbReference type="EMBL" id="JAUHHV010000004">
    <property type="protein sequence ID" value="KAK1425948.1"/>
    <property type="molecule type" value="Genomic_DNA"/>
</dbReference>
<feature type="domain" description="Chorein N-terminal" evidence="2">
    <location>
        <begin position="53"/>
        <end position="416"/>
    </location>
</feature>
<keyword evidence="4" id="KW-1185">Reference proteome</keyword>
<dbReference type="PANTHER" id="PTHR45523">
    <property type="entry name" value="TETRATRICOPEPTIDE REPEAT (TPR)-CONTAINING PROTEIN-RELATED"/>
    <property type="match status" value="1"/>
</dbReference>
<keyword evidence="1" id="KW-0813">Transport</keyword>
<proteinExistence type="predicted"/>
<protein>
    <recommendedName>
        <fullName evidence="2">Chorein N-terminal domain-containing protein</fullName>
    </recommendedName>
</protein>
<evidence type="ECO:0000313" key="4">
    <source>
        <dbReference type="Proteomes" id="UP001229421"/>
    </source>
</evidence>
<dbReference type="AlphaFoldDB" id="A0AAD8KQS5"/>
<dbReference type="Pfam" id="PF12624">
    <property type="entry name" value="VPS13_N"/>
    <property type="match status" value="1"/>
</dbReference>
<dbReference type="PANTHER" id="PTHR45523:SF2">
    <property type="entry name" value="OS02G0470600 PROTEIN"/>
    <property type="match status" value="1"/>
</dbReference>
<evidence type="ECO:0000313" key="3">
    <source>
        <dbReference type="EMBL" id="KAK1425948.1"/>
    </source>
</evidence>
<evidence type="ECO:0000256" key="1">
    <source>
        <dbReference type="ARBA" id="ARBA00022448"/>
    </source>
</evidence>
<accession>A0AAD8KQS5</accession>
<gene>
    <name evidence="3" type="ORF">QVD17_14615</name>
</gene>
<dbReference type="InterPro" id="IPR026854">
    <property type="entry name" value="VPS13_N"/>
</dbReference>
<organism evidence="3 4">
    <name type="scientific">Tagetes erecta</name>
    <name type="common">African marigold</name>
    <dbReference type="NCBI Taxonomy" id="13708"/>
    <lineage>
        <taxon>Eukaryota</taxon>
        <taxon>Viridiplantae</taxon>
        <taxon>Streptophyta</taxon>
        <taxon>Embryophyta</taxon>
        <taxon>Tracheophyta</taxon>
        <taxon>Spermatophyta</taxon>
        <taxon>Magnoliopsida</taxon>
        <taxon>eudicotyledons</taxon>
        <taxon>Gunneridae</taxon>
        <taxon>Pentapetalae</taxon>
        <taxon>asterids</taxon>
        <taxon>campanulids</taxon>
        <taxon>Asterales</taxon>
        <taxon>Asteraceae</taxon>
        <taxon>Asteroideae</taxon>
        <taxon>Heliantheae alliance</taxon>
        <taxon>Tageteae</taxon>
        <taxon>Tagetes</taxon>
    </lineage>
</organism>
<comment type="caution">
    <text evidence="3">The sequence shown here is derived from an EMBL/GenBank/DDBJ whole genome shotgun (WGS) entry which is preliminary data.</text>
</comment>
<dbReference type="Proteomes" id="UP001229421">
    <property type="component" value="Unassembled WGS sequence"/>
</dbReference>
<sequence length="419" mass="47526">MFEEHVLHLLRKYLGDYVHGLSSEALKISVWKGTNYLDLIGLLAVSDCDPASSGDVVLKDLKLKADALNSLKLPVTVNAGFVGTITLKVPWKGLGKEPVIVLIDRVFVLAHPASDGRSITPEEREKIFEAKLQQIKSGGGNSWLGSLIGTIIGNLKISIGNVHIRYEDSVSNPGHPFAVGITLAQLAAFTVDDKGNETFDTTGALDKLRKSLQLERLAMYHDSNRPPWNMDKKWEDLSPKDWVEIFEDGINEPAKGHEISKCSQPRSYLVSPINGVLKYRRLGNYERINPETPFEEAHLILGDVSLTLTEAQYYDWIRLLEVISRYKSYVEVSHLRPVVPVTEGPKLWWNYAAQAALQQKKMCYRLSWSQIQHLSHLRRRYIQLYACSLQELSDSNDYEIRSIERDLDPKVILLWRYVS</sequence>
<reference evidence="3" key="1">
    <citation type="journal article" date="2023" name="bioRxiv">
        <title>Improved chromosome-level genome assembly for marigold (Tagetes erecta).</title>
        <authorList>
            <person name="Jiang F."/>
            <person name="Yuan L."/>
            <person name="Wang S."/>
            <person name="Wang H."/>
            <person name="Xu D."/>
            <person name="Wang A."/>
            <person name="Fan W."/>
        </authorList>
    </citation>
    <scope>NUCLEOTIDE SEQUENCE</scope>
    <source>
        <strain evidence="3">WSJ</strain>
        <tissue evidence="3">Leaf</tissue>
    </source>
</reference>